<feature type="compositionally biased region" description="Basic and acidic residues" evidence="1">
    <location>
        <begin position="151"/>
        <end position="200"/>
    </location>
</feature>
<protein>
    <submittedName>
        <fullName evidence="2">Uncharacterized protein</fullName>
    </submittedName>
</protein>
<feature type="compositionally biased region" description="Low complexity" evidence="1">
    <location>
        <begin position="74"/>
        <end position="135"/>
    </location>
</feature>
<keyword evidence="3" id="KW-1185">Reference proteome</keyword>
<reference evidence="2 3" key="1">
    <citation type="journal article" date="2024" name="IMA Fungus">
        <title>IMA Genome - F19 : A genome assembly and annotation guide to empower mycologists, including annotated draft genome sequences of Ceratocystis pirilliformis, Diaporthe australafricana, Fusarium ophioides, Paecilomyces lecythidis, and Sporothrix stenoceras.</title>
        <authorList>
            <person name="Aylward J."/>
            <person name="Wilson A.M."/>
            <person name="Visagie C.M."/>
            <person name="Spraker J."/>
            <person name="Barnes I."/>
            <person name="Buitendag C."/>
            <person name="Ceriani C."/>
            <person name="Del Mar Angel L."/>
            <person name="du Plessis D."/>
            <person name="Fuchs T."/>
            <person name="Gasser K."/>
            <person name="Kramer D."/>
            <person name="Li W."/>
            <person name="Munsamy K."/>
            <person name="Piso A."/>
            <person name="Price J.L."/>
            <person name="Sonnekus B."/>
            <person name="Thomas C."/>
            <person name="van der Nest A."/>
            <person name="van Dijk A."/>
            <person name="van Heerden A."/>
            <person name="van Vuuren N."/>
            <person name="Yilmaz N."/>
            <person name="Duong T.A."/>
            <person name="van der Merwe N.A."/>
            <person name="Wingfield M.J."/>
            <person name="Wingfield B.D."/>
        </authorList>
    </citation>
    <scope>NUCLEOTIDE SEQUENCE [LARGE SCALE GENOMIC DNA]</scope>
    <source>
        <strain evidence="2 3">CMW 18167</strain>
    </source>
</reference>
<feature type="compositionally biased region" description="Polar residues" evidence="1">
    <location>
        <begin position="53"/>
        <end position="62"/>
    </location>
</feature>
<gene>
    <name evidence="2" type="ORF">Plec18167_006228</name>
</gene>
<dbReference type="Proteomes" id="UP001583193">
    <property type="component" value="Unassembled WGS sequence"/>
</dbReference>
<evidence type="ECO:0000313" key="3">
    <source>
        <dbReference type="Proteomes" id="UP001583193"/>
    </source>
</evidence>
<organism evidence="2 3">
    <name type="scientific">Paecilomyces lecythidis</name>
    <dbReference type="NCBI Taxonomy" id="3004212"/>
    <lineage>
        <taxon>Eukaryota</taxon>
        <taxon>Fungi</taxon>
        <taxon>Dikarya</taxon>
        <taxon>Ascomycota</taxon>
        <taxon>Pezizomycotina</taxon>
        <taxon>Eurotiomycetes</taxon>
        <taxon>Eurotiomycetidae</taxon>
        <taxon>Eurotiales</taxon>
        <taxon>Thermoascaceae</taxon>
        <taxon>Paecilomyces</taxon>
    </lineage>
</organism>
<sequence length="200" mass="21615">MNPFIRTGPTTRAASSTTKLFSNLFRPAVPQLSRRPYSHEAYGGDDEPRGPTKTGQDPNPTRNLEHPGPPPPDVSKSSPSDSNAGSSSSSTPTQSRQKTSESKPGSAPSPESPSSQKPSREPGTSASPAATSIPSNKAHPTLNDGKQSPNVDERGDLKPDVPEDVKRHNEEVDQRYDKSYNRIGDAGKVEKGFWKEERQQ</sequence>
<name>A0ABR3XCM7_9EURO</name>
<evidence type="ECO:0000313" key="2">
    <source>
        <dbReference type="EMBL" id="KAL1873711.1"/>
    </source>
</evidence>
<evidence type="ECO:0000256" key="1">
    <source>
        <dbReference type="SAM" id="MobiDB-lite"/>
    </source>
</evidence>
<comment type="caution">
    <text evidence="2">The sequence shown here is derived from an EMBL/GenBank/DDBJ whole genome shotgun (WGS) entry which is preliminary data.</text>
</comment>
<feature type="region of interest" description="Disordered" evidence="1">
    <location>
        <begin position="1"/>
        <end position="200"/>
    </location>
</feature>
<accession>A0ABR3XCM7</accession>
<proteinExistence type="predicted"/>
<feature type="compositionally biased region" description="Polar residues" evidence="1">
    <location>
        <begin position="8"/>
        <end position="21"/>
    </location>
</feature>
<dbReference type="EMBL" id="JAVDPF010000021">
    <property type="protein sequence ID" value="KAL1873711.1"/>
    <property type="molecule type" value="Genomic_DNA"/>
</dbReference>